<accession>A0A8B8BL28</accession>
<dbReference type="Proteomes" id="UP000694844">
    <property type="component" value="Chromosome 9"/>
</dbReference>
<name>A0A8B8BL28_CRAVI</name>
<dbReference type="RefSeq" id="XP_022303544.1">
    <property type="nucleotide sequence ID" value="XM_022447836.1"/>
</dbReference>
<sequence>MKFGDLNVDDLIMKGEDDDGLPLYSLKPTEVAKLHFSNPVICKNIARFSRETDVICNQRDGSRFKEIISPWASVGAKNFHVGDFVQSDDSVGIIQTFLENEEGNVILASYEVLNEELKEDGHCFLVRTEQFRTTALSLLSPYPTQNLEILDRCITDQESLTENPEQNGLLRTGDQNQDKAKIAVPVNLFIDDTSTNVSRRWLPMHCAQMQLAGVPLQFRNKEIYSNFLAASENASMLSISRLVLQDIKSSQQNLIETFHAGMKRTVQLQLDLHCVIADFNMLSLTCNHAGATALKFCPKCHADRENCLAKQRDRTPAETKRTIERLKLRGNDESKKILRKETGVKEYENPFWDIINPHRDVPSGVLHLFHLGVLKHLLKACIEKMTDLQIAKLESHLSSFDDQQKISHNICKHFNSRQGKDLKKMIQIAPFSFAYAGLDQKYIKMICILSLGETFTMPHLLTGSRVLQSTPNESPNLVALHDKQEVHRIMHQTIFAQEDFQILESLISRYLSLVERYFPELQNKVKTHLLTHISDEIQRHGPPLAFSEDVFEKRHGVIRAKLFHQENQLARSRDTALIFGKSYIFLHIIMGGFFQTNGIWTQSAENVQKISQQKEMNDFLGILPDTEDEILKSRKPLLQQPLRNLHNKATIQDISSFRPQCLLLQGLIDLGVTSPSVDKGKMITYGRCKVPDGTIIKEGMSLVYMDRENECSIGLYQKGHLFLIGTNRYSLVLVEKGVIKPSSTYLGCPLVEFTGEIDVVPLHKIKEYVPLVHHCTESYCNIREDQTTCRIEQEDKMISKMYLRHKLCEERKQYILNVYSLKCSSQFDFMDVNLCAKKI</sequence>
<dbReference type="GeneID" id="111111074"/>
<dbReference type="KEGG" id="cvn:111111074"/>
<protein>
    <submittedName>
        <fullName evidence="2">Uncharacterized protein LOC111111074</fullName>
    </submittedName>
</protein>
<evidence type="ECO:0000313" key="2">
    <source>
        <dbReference type="RefSeq" id="XP_022303544.1"/>
    </source>
</evidence>
<gene>
    <name evidence="2" type="primary">LOC111111074</name>
</gene>
<dbReference type="OrthoDB" id="6152038at2759"/>
<proteinExistence type="predicted"/>
<dbReference type="PANTHER" id="PTHR31912:SF34">
    <property type="entry name" value="NOTOCHORD-RELATED PROTEIN"/>
    <property type="match status" value="1"/>
</dbReference>
<keyword evidence="1" id="KW-1185">Reference proteome</keyword>
<reference evidence="2" key="1">
    <citation type="submission" date="2025-08" db="UniProtKB">
        <authorList>
            <consortium name="RefSeq"/>
        </authorList>
    </citation>
    <scope>IDENTIFICATION</scope>
    <source>
        <tissue evidence="2">Whole sample</tissue>
    </source>
</reference>
<organism evidence="1 2">
    <name type="scientific">Crassostrea virginica</name>
    <name type="common">Eastern oyster</name>
    <dbReference type="NCBI Taxonomy" id="6565"/>
    <lineage>
        <taxon>Eukaryota</taxon>
        <taxon>Metazoa</taxon>
        <taxon>Spiralia</taxon>
        <taxon>Lophotrochozoa</taxon>
        <taxon>Mollusca</taxon>
        <taxon>Bivalvia</taxon>
        <taxon>Autobranchia</taxon>
        <taxon>Pteriomorphia</taxon>
        <taxon>Ostreida</taxon>
        <taxon>Ostreoidea</taxon>
        <taxon>Ostreidae</taxon>
        <taxon>Crassostrea</taxon>
    </lineage>
</organism>
<dbReference type="PANTHER" id="PTHR31912">
    <property type="entry name" value="IP13529P"/>
    <property type="match status" value="1"/>
</dbReference>
<evidence type="ECO:0000313" key="1">
    <source>
        <dbReference type="Proteomes" id="UP000694844"/>
    </source>
</evidence>
<dbReference type="AlphaFoldDB" id="A0A8B8BL28"/>